<accession>C8NCE5</accession>
<dbReference type="Proteomes" id="UP000004870">
    <property type="component" value="Unassembled WGS sequence"/>
</dbReference>
<dbReference type="EMBL" id="ACKY01000114">
    <property type="protein sequence ID" value="EEV87779.1"/>
    <property type="molecule type" value="Genomic_DNA"/>
</dbReference>
<protein>
    <submittedName>
        <fullName evidence="1">Uncharacterized protein</fullName>
    </submittedName>
</protein>
<organism evidence="1 2">
    <name type="scientific">Cardiobacterium hominis (strain ATCC 15826 / DSM 8339 / NCTC 10426 / 6573)</name>
    <dbReference type="NCBI Taxonomy" id="638300"/>
    <lineage>
        <taxon>Bacteria</taxon>
        <taxon>Pseudomonadati</taxon>
        <taxon>Pseudomonadota</taxon>
        <taxon>Gammaproteobacteria</taxon>
        <taxon>Cardiobacteriales</taxon>
        <taxon>Cardiobacteriaceae</taxon>
        <taxon>Cardiobacterium</taxon>
    </lineage>
</organism>
<dbReference type="HOGENOM" id="CLU_1692308_0_0_6"/>
<reference evidence="1 2" key="1">
    <citation type="submission" date="2009-08" db="EMBL/GenBank/DDBJ databases">
        <authorList>
            <person name="Qin X."/>
            <person name="Bachman B."/>
            <person name="Battles P."/>
            <person name="Bell A."/>
            <person name="Bess C."/>
            <person name="Bickham C."/>
            <person name="Chaboub L."/>
            <person name="Chen D."/>
            <person name="Coyle M."/>
            <person name="Deiros D.R."/>
            <person name="Dinh H."/>
            <person name="Forbes L."/>
            <person name="Fowler G."/>
            <person name="Francisco L."/>
            <person name="Fu Q."/>
            <person name="Gubbala S."/>
            <person name="Hale W."/>
            <person name="Han Y."/>
            <person name="Hemphill L."/>
            <person name="Highlander S.K."/>
            <person name="Hirani K."/>
            <person name="Hogues M."/>
            <person name="Jackson L."/>
            <person name="Jakkamsetti A."/>
            <person name="Javaid M."/>
            <person name="Jiang H."/>
            <person name="Korchina V."/>
            <person name="Kovar C."/>
            <person name="Lara F."/>
            <person name="Lee S."/>
            <person name="Mata R."/>
            <person name="Mathew T."/>
            <person name="Moen C."/>
            <person name="Morales K."/>
            <person name="Munidasa M."/>
            <person name="Nazareth L."/>
            <person name="Ngo R."/>
            <person name="Nguyen L."/>
            <person name="Okwuonu G."/>
            <person name="Ongeri F."/>
            <person name="Patil S."/>
            <person name="Petrosino J."/>
            <person name="Pham C."/>
            <person name="Pham P."/>
            <person name="Pu L.-L."/>
            <person name="Puazo M."/>
            <person name="Raj R."/>
            <person name="Reid J."/>
            <person name="Rouhana J."/>
            <person name="Saada N."/>
            <person name="Shang Y."/>
            <person name="Simmons D."/>
            <person name="Thornton R."/>
            <person name="Warren J."/>
            <person name="Weissenberger G."/>
            <person name="Zhang J."/>
            <person name="Zhang L."/>
            <person name="Zhou C."/>
            <person name="Zhu D."/>
            <person name="Muzny D."/>
            <person name="Worley K."/>
            <person name="Gibbs R."/>
        </authorList>
    </citation>
    <scope>NUCLEOTIDE SEQUENCE [LARGE SCALE GENOMIC DNA]</scope>
    <source>
        <strain evidence="2">ATCC 15826 / DSM 8339 / NCTC 10426 / 6573</strain>
    </source>
</reference>
<gene>
    <name evidence="1" type="ORF">HMPREF0198_2173</name>
</gene>
<sequence length="155" mass="17616">MGKPVLLGILLVLSGILGWRYYENSQKSSTKASLRIYIESFNQYRKTENEMLAHIIAQGHYGGTIPQTLTEPLVREVQHMREKNGCPRIPDKALQQKCDGLFAQYQKSLSDLQTQGFSRSVGEPLKDIISSVHRFTSEDVTNKYPDIIKKTEMTP</sequence>
<dbReference type="GeneID" id="84789941"/>
<evidence type="ECO:0000313" key="1">
    <source>
        <dbReference type="EMBL" id="EEV87779.1"/>
    </source>
</evidence>
<proteinExistence type="predicted"/>
<keyword evidence="2" id="KW-1185">Reference proteome</keyword>
<dbReference type="RefSeq" id="WP_004142427.1">
    <property type="nucleotide sequence ID" value="NZ_GG694027.1"/>
</dbReference>
<dbReference type="AlphaFoldDB" id="C8NCE5"/>
<name>C8NCE5_CARH6</name>
<comment type="caution">
    <text evidence="1">The sequence shown here is derived from an EMBL/GenBank/DDBJ whole genome shotgun (WGS) entry which is preliminary data.</text>
</comment>
<evidence type="ECO:0000313" key="2">
    <source>
        <dbReference type="Proteomes" id="UP000004870"/>
    </source>
</evidence>
<dbReference type="STRING" id="2718.CHUV0807_1014"/>